<dbReference type="InterPro" id="IPR036196">
    <property type="entry name" value="Ptyr_pPase_sf"/>
</dbReference>
<accession>A0A090RMC6</accession>
<dbReference type="Gene3D" id="3.40.50.2300">
    <property type="match status" value="1"/>
</dbReference>
<dbReference type="GO" id="GO:0046685">
    <property type="term" value="P:response to arsenic-containing substance"/>
    <property type="evidence" value="ECO:0007669"/>
    <property type="project" value="UniProtKB-KW"/>
</dbReference>
<name>A0A090RMC6_9GAMM</name>
<dbReference type="InterPro" id="IPR023485">
    <property type="entry name" value="Ptyr_pPase"/>
</dbReference>
<dbReference type="Pfam" id="PF01451">
    <property type="entry name" value="LMWPc"/>
    <property type="match status" value="1"/>
</dbReference>
<evidence type="ECO:0000313" key="4">
    <source>
        <dbReference type="Proteomes" id="UP000029227"/>
    </source>
</evidence>
<dbReference type="GO" id="GO:0008794">
    <property type="term" value="F:arsenate reductase (glutaredoxin) activity"/>
    <property type="evidence" value="ECO:0007669"/>
    <property type="project" value="UniProtKB-EC"/>
</dbReference>
<keyword evidence="3" id="KW-0560">Oxidoreductase</keyword>
<protein>
    <submittedName>
        <fullName evidence="3">Arsenate reductase</fullName>
        <ecNumber evidence="3">1.20.4.1</ecNumber>
    </submittedName>
</protein>
<dbReference type="SUPFAM" id="SSF52788">
    <property type="entry name" value="Phosphotyrosine protein phosphatases I"/>
    <property type="match status" value="1"/>
</dbReference>
<dbReference type="PANTHER" id="PTHR43428:SF1">
    <property type="entry name" value="ARSENATE REDUCTASE"/>
    <property type="match status" value="1"/>
</dbReference>
<evidence type="ECO:0000259" key="2">
    <source>
        <dbReference type="SMART" id="SM00226"/>
    </source>
</evidence>
<organism evidence="3 4">
    <name type="scientific">Photobacterium aphoticum</name>
    <dbReference type="NCBI Taxonomy" id="754436"/>
    <lineage>
        <taxon>Bacteria</taxon>
        <taxon>Pseudomonadati</taxon>
        <taxon>Pseudomonadota</taxon>
        <taxon>Gammaproteobacteria</taxon>
        <taxon>Vibrionales</taxon>
        <taxon>Vibrionaceae</taxon>
        <taxon>Photobacterium</taxon>
    </lineage>
</organism>
<dbReference type="eggNOG" id="COG0394">
    <property type="taxonomic scope" value="Bacteria"/>
</dbReference>
<dbReference type="EMBL" id="BBMN01000029">
    <property type="protein sequence ID" value="GAL08632.1"/>
    <property type="molecule type" value="Genomic_DNA"/>
</dbReference>
<dbReference type="Proteomes" id="UP000029227">
    <property type="component" value="Unassembled WGS sequence"/>
</dbReference>
<gene>
    <name evidence="3" type="ORF">JCM19237_119</name>
</gene>
<evidence type="ECO:0000313" key="3">
    <source>
        <dbReference type="EMBL" id="GAL08632.1"/>
    </source>
</evidence>
<comment type="caution">
    <text evidence="3">The sequence shown here is derived from an EMBL/GenBank/DDBJ whole genome shotgun (WGS) entry which is preliminary data.</text>
</comment>
<feature type="domain" description="Phosphotyrosine protein phosphatase I" evidence="2">
    <location>
        <begin position="2"/>
        <end position="75"/>
    </location>
</feature>
<evidence type="ECO:0000256" key="1">
    <source>
        <dbReference type="ARBA" id="ARBA00022849"/>
    </source>
</evidence>
<sequence>MKRILFLCTGNSARSQLAEALMRHLGGEQYAVFSAGMKPETVDPRVYEVLAERGLTVKTCTVCLRQICRISILIL</sequence>
<dbReference type="STRING" id="754436.JCM19237_119"/>
<keyword evidence="1" id="KW-0059">Arsenical resistance</keyword>
<proteinExistence type="predicted"/>
<dbReference type="PANTHER" id="PTHR43428">
    <property type="entry name" value="ARSENATE REDUCTASE"/>
    <property type="match status" value="1"/>
</dbReference>
<dbReference type="SMART" id="SM00226">
    <property type="entry name" value="LMWPc"/>
    <property type="match status" value="1"/>
</dbReference>
<reference evidence="3 4" key="1">
    <citation type="journal article" date="2014" name="Genome Announc.">
        <title>Draft Genome Sequences of Two Vibrionaceae Species, Vibrio ponticus C121 and Photobacterium aphoticum C119, Isolated as Coral Reef Microbiota.</title>
        <authorList>
            <person name="Al-saari N."/>
            <person name="Meirelles P.M."/>
            <person name="Mino S."/>
            <person name="Suda W."/>
            <person name="Oshima K."/>
            <person name="Hattori M."/>
            <person name="Ohkuma M."/>
            <person name="Thompson F.L."/>
            <person name="Gomez-Gil B."/>
            <person name="Sawabe T."/>
            <person name="Sawabe T."/>
        </authorList>
    </citation>
    <scope>NUCLEOTIDE SEQUENCE [LARGE SCALE GENOMIC DNA]</scope>
    <source>
        <strain evidence="3 4">JCM 19237</strain>
    </source>
</reference>
<dbReference type="EC" id="1.20.4.1" evidence="3"/>
<dbReference type="AlphaFoldDB" id="A0A090RMC6"/>